<dbReference type="RefSeq" id="WP_062254359.1">
    <property type="nucleotide sequence ID" value="NZ_CP014229.1"/>
</dbReference>
<reference evidence="3" key="1">
    <citation type="submission" date="2016-02" db="EMBL/GenBank/DDBJ databases">
        <authorList>
            <person name="Holder M.E."/>
            <person name="Ajami N.J."/>
            <person name="Petrosino J.F."/>
        </authorList>
    </citation>
    <scope>NUCLEOTIDE SEQUENCE [LARGE SCALE GENOMIC DNA]</scope>
    <source>
        <strain evidence="3">CCUG 45958</strain>
    </source>
</reference>
<dbReference type="NCBIfam" id="NF006395">
    <property type="entry name" value="PRK08644.1"/>
    <property type="match status" value="1"/>
</dbReference>
<dbReference type="EMBL" id="CP014229">
    <property type="protein sequence ID" value="AMD91274.1"/>
    <property type="molecule type" value="Genomic_DNA"/>
</dbReference>
<dbReference type="PANTHER" id="PTHR43267:SF3">
    <property type="entry name" value="THIF PROTEIN"/>
    <property type="match status" value="1"/>
</dbReference>
<dbReference type="PANTHER" id="PTHR43267">
    <property type="entry name" value="TRNA THREONYLCARBAMOYLADENOSINE DEHYDRATASE"/>
    <property type="match status" value="1"/>
</dbReference>
<name>A0A0X8JM42_9BACT</name>
<dbReference type="GO" id="GO:0008641">
    <property type="term" value="F:ubiquitin-like modifier activating enzyme activity"/>
    <property type="evidence" value="ECO:0007669"/>
    <property type="project" value="InterPro"/>
</dbReference>
<gene>
    <name evidence="2" type="ORF">AXF13_14695</name>
</gene>
<dbReference type="GO" id="GO:0061504">
    <property type="term" value="P:cyclic threonylcarbamoyladenosine biosynthetic process"/>
    <property type="evidence" value="ECO:0007669"/>
    <property type="project" value="TreeGrafter"/>
</dbReference>
<protein>
    <submittedName>
        <fullName evidence="2">Thiamine biosynthesis protein ThiF</fullName>
    </submittedName>
</protein>
<dbReference type="InterPro" id="IPR045886">
    <property type="entry name" value="ThiF/MoeB/HesA"/>
</dbReference>
<dbReference type="AlphaFoldDB" id="A0A0X8JM42"/>
<dbReference type="Pfam" id="PF00899">
    <property type="entry name" value="ThiF"/>
    <property type="match status" value="1"/>
</dbReference>
<dbReference type="InterPro" id="IPR000594">
    <property type="entry name" value="ThiF_NAD_FAD-bd"/>
</dbReference>
<proteinExistence type="predicted"/>
<sequence>MINSLRRGLARYFTPEQLARLRAARVGLAGAGGLGSNAALMLARCGVEDLLLVDDDVVEPSNLNRQQFWPRHLGSPKVEALAELLRELNPDIRVETRRLRLGPADLPEILPSCPIWVEALDDPEAKTMLVERALLDGRMVASASGMGGYGGPPMQKRRLGRLTLVGDFTTDVLAAPPLAPRVTQAAALLADAVLEFILGEEG</sequence>
<evidence type="ECO:0000313" key="3">
    <source>
        <dbReference type="Proteomes" id="UP000069241"/>
    </source>
</evidence>
<organism evidence="2 3">
    <name type="scientific">Desulfovibrio fairfieldensis</name>
    <dbReference type="NCBI Taxonomy" id="44742"/>
    <lineage>
        <taxon>Bacteria</taxon>
        <taxon>Pseudomonadati</taxon>
        <taxon>Thermodesulfobacteriota</taxon>
        <taxon>Desulfovibrionia</taxon>
        <taxon>Desulfovibrionales</taxon>
        <taxon>Desulfovibrionaceae</taxon>
        <taxon>Desulfovibrio</taxon>
    </lineage>
</organism>
<evidence type="ECO:0000313" key="2">
    <source>
        <dbReference type="EMBL" id="AMD91274.1"/>
    </source>
</evidence>
<dbReference type="STRING" id="44742.AXF13_14695"/>
<feature type="domain" description="THIF-type NAD/FAD binding fold" evidence="1">
    <location>
        <begin position="11"/>
        <end position="150"/>
    </location>
</feature>
<dbReference type="GO" id="GO:0061503">
    <property type="term" value="F:tRNA threonylcarbamoyladenosine dehydratase"/>
    <property type="evidence" value="ECO:0007669"/>
    <property type="project" value="TreeGrafter"/>
</dbReference>
<dbReference type="Proteomes" id="UP000069241">
    <property type="component" value="Chromosome"/>
</dbReference>
<accession>A0A0X8JM42</accession>
<keyword evidence="3" id="KW-1185">Reference proteome</keyword>
<dbReference type="InterPro" id="IPR035985">
    <property type="entry name" value="Ubiquitin-activating_enz"/>
</dbReference>
<dbReference type="KEGG" id="dfi:AXF13_14695"/>
<dbReference type="Gene3D" id="3.40.50.720">
    <property type="entry name" value="NAD(P)-binding Rossmann-like Domain"/>
    <property type="match status" value="1"/>
</dbReference>
<dbReference type="SUPFAM" id="SSF69572">
    <property type="entry name" value="Activating enzymes of the ubiquitin-like proteins"/>
    <property type="match status" value="1"/>
</dbReference>
<evidence type="ECO:0000259" key="1">
    <source>
        <dbReference type="Pfam" id="PF00899"/>
    </source>
</evidence>